<reference evidence="1 2" key="1">
    <citation type="journal article" date="2013" name="Curr. Biol.">
        <title>The Genome of the Foraminiferan Reticulomyxa filosa.</title>
        <authorList>
            <person name="Glockner G."/>
            <person name="Hulsmann N."/>
            <person name="Schleicher M."/>
            <person name="Noegel A.A."/>
            <person name="Eichinger L."/>
            <person name="Gallinger C."/>
            <person name="Pawlowski J."/>
            <person name="Sierra R."/>
            <person name="Euteneuer U."/>
            <person name="Pillet L."/>
            <person name="Moustafa A."/>
            <person name="Platzer M."/>
            <person name="Groth M."/>
            <person name="Szafranski K."/>
            <person name="Schliwa M."/>
        </authorList>
    </citation>
    <scope>NUCLEOTIDE SEQUENCE [LARGE SCALE GENOMIC DNA]</scope>
</reference>
<name>X6NKC1_RETFI</name>
<dbReference type="AlphaFoldDB" id="X6NKC1"/>
<accession>X6NKC1</accession>
<organism evidence="1 2">
    <name type="scientific">Reticulomyxa filosa</name>
    <dbReference type="NCBI Taxonomy" id="46433"/>
    <lineage>
        <taxon>Eukaryota</taxon>
        <taxon>Sar</taxon>
        <taxon>Rhizaria</taxon>
        <taxon>Retaria</taxon>
        <taxon>Foraminifera</taxon>
        <taxon>Monothalamids</taxon>
        <taxon>Reticulomyxidae</taxon>
        <taxon>Reticulomyxa</taxon>
    </lineage>
</organism>
<keyword evidence="2" id="KW-1185">Reference proteome</keyword>
<sequence length="205" mass="24526">MTWCDYAQNNNHKNYNPTKYYRHERVDFVELKEDDSGVIFVYGWYEPLTDEENHQICWEWGNQCTRGINCNWRHWDAQHKRDILTKWRPTGFYLDNDTTLTSKREDPPRKYGPTENDPTVLPTYFNSFLNTIQTSSKSSDPSNKILNEEEEKTVSYTTKQIESMRNVLIQVYTSLKKLPQDKNKEMEKIFTLFETVNFVLPKFPQ</sequence>
<dbReference type="Proteomes" id="UP000023152">
    <property type="component" value="Unassembled WGS sequence"/>
</dbReference>
<evidence type="ECO:0000313" key="2">
    <source>
        <dbReference type="Proteomes" id="UP000023152"/>
    </source>
</evidence>
<evidence type="ECO:0008006" key="3">
    <source>
        <dbReference type="Google" id="ProtNLM"/>
    </source>
</evidence>
<dbReference type="EMBL" id="ASPP01007653">
    <property type="protein sequence ID" value="ETO26765.1"/>
    <property type="molecule type" value="Genomic_DNA"/>
</dbReference>
<comment type="caution">
    <text evidence="1">The sequence shown here is derived from an EMBL/GenBank/DDBJ whole genome shotgun (WGS) entry which is preliminary data.</text>
</comment>
<protein>
    <recommendedName>
        <fullName evidence="3">C3H1-type domain-containing protein</fullName>
    </recommendedName>
</protein>
<evidence type="ECO:0000313" key="1">
    <source>
        <dbReference type="EMBL" id="ETO26765.1"/>
    </source>
</evidence>
<gene>
    <name evidence="1" type="ORF">RFI_10369</name>
</gene>
<proteinExistence type="predicted"/>